<accession>A0A4S2EZ54</accession>
<dbReference type="CDD" id="cd00761">
    <property type="entry name" value="Glyco_tranf_GTA_type"/>
    <property type="match status" value="1"/>
</dbReference>
<gene>
    <name evidence="2" type="ORF">E5334_07635</name>
</gene>
<dbReference type="AlphaFoldDB" id="A0A4S2EZ54"/>
<evidence type="ECO:0000313" key="3">
    <source>
        <dbReference type="Proteomes" id="UP000310263"/>
    </source>
</evidence>
<organism evidence="2 3">
    <name type="scientific">Muricaecibacterium torontonense</name>
    <dbReference type="NCBI Taxonomy" id="3032871"/>
    <lineage>
        <taxon>Bacteria</taxon>
        <taxon>Bacillati</taxon>
        <taxon>Actinomycetota</taxon>
        <taxon>Coriobacteriia</taxon>
        <taxon>Coriobacteriales</taxon>
        <taxon>Atopobiaceae</taxon>
        <taxon>Muricaecibacterium</taxon>
    </lineage>
</organism>
<feature type="domain" description="Glycosyltransferase 2-like" evidence="1">
    <location>
        <begin position="4"/>
        <end position="181"/>
    </location>
</feature>
<dbReference type="PANTHER" id="PTHR43685:SF2">
    <property type="entry name" value="GLYCOSYLTRANSFERASE 2-LIKE DOMAIN-CONTAINING PROTEIN"/>
    <property type="match status" value="1"/>
</dbReference>
<dbReference type="EMBL" id="SRYE01000005">
    <property type="protein sequence ID" value="TGY61282.1"/>
    <property type="molecule type" value="Genomic_DNA"/>
</dbReference>
<comment type="caution">
    <text evidence="2">The sequence shown here is derived from an EMBL/GenBank/DDBJ whole genome shotgun (WGS) entry which is preliminary data.</text>
</comment>
<dbReference type="Proteomes" id="UP000310263">
    <property type="component" value="Unassembled WGS sequence"/>
</dbReference>
<dbReference type="Gene3D" id="3.90.550.10">
    <property type="entry name" value="Spore Coat Polysaccharide Biosynthesis Protein SpsA, Chain A"/>
    <property type="match status" value="1"/>
</dbReference>
<dbReference type="InterPro" id="IPR001173">
    <property type="entry name" value="Glyco_trans_2-like"/>
</dbReference>
<dbReference type="InterPro" id="IPR029044">
    <property type="entry name" value="Nucleotide-diphossugar_trans"/>
</dbReference>
<name>A0A4S2EZ54_9ACTN</name>
<proteinExistence type="predicted"/>
<protein>
    <submittedName>
        <fullName evidence="2">Glycosyltransferase family 2 protein</fullName>
    </submittedName>
</protein>
<keyword evidence="3" id="KW-1185">Reference proteome</keyword>
<evidence type="ECO:0000313" key="2">
    <source>
        <dbReference type="EMBL" id="TGY61282.1"/>
    </source>
</evidence>
<reference evidence="2 3" key="1">
    <citation type="submission" date="2019-04" db="EMBL/GenBank/DDBJ databases">
        <title>Microbes associate with the intestines of laboratory mice.</title>
        <authorList>
            <person name="Navarre W."/>
            <person name="Wong E."/>
            <person name="Huang K."/>
            <person name="Tropini C."/>
            <person name="Ng K."/>
            <person name="Yu B."/>
        </authorList>
    </citation>
    <scope>NUCLEOTIDE SEQUENCE [LARGE SCALE GENOMIC DNA]</scope>
    <source>
        <strain evidence="2 3">NM07_P-09</strain>
    </source>
</reference>
<dbReference type="OrthoDB" id="3183633at2"/>
<dbReference type="Pfam" id="PF00535">
    <property type="entry name" value="Glycos_transf_2"/>
    <property type="match status" value="1"/>
</dbReference>
<dbReference type="PANTHER" id="PTHR43685">
    <property type="entry name" value="GLYCOSYLTRANSFERASE"/>
    <property type="match status" value="1"/>
</dbReference>
<dbReference type="InterPro" id="IPR050834">
    <property type="entry name" value="Glycosyltransf_2"/>
</dbReference>
<dbReference type="RefSeq" id="WP_136013004.1">
    <property type="nucleotide sequence ID" value="NZ_SRYE01000005.1"/>
</dbReference>
<evidence type="ECO:0000259" key="1">
    <source>
        <dbReference type="Pfam" id="PF00535"/>
    </source>
</evidence>
<sequence length="438" mass="49467">MSITVIIPTYNHANTIEKTVDSVLSQAPKGSSLYDQVAIVVCDDASIDDTVAVVERLSQNDKRISLIVSPHNQGTLLNRKQGVLSATTPWVMLMDADDELAAGTLEKLLQEAKTDPAQILHFGVEIVAENNKAYEAAAGMEHFLTPPVRSLQDDTILQIQFSESNGFDWHVHHKLYDRELLQNAYTAAADTFLILSDDIYLCFIIDSLAHSYRAIPQAPWYRYHLGAGDTFGNAMDLKHLSTLAQAEADAYKLMDDYANSPQAPMRKDWADRLRDAKERIIFHTMNEWYDNLPDKDRPAGIDLIISAWQPVGGLPAMAAELWRFIRDEAYGLWITEDRATPQAQTQKQHIDSLLEIVTKVEAHSSFDATNHYRYDTMKAVAQGHLRDLRMWPEYLSENQASQVCPQSNSRITSTNEKNSDSWLHRIRLAVDKIISPSR</sequence>
<dbReference type="SUPFAM" id="SSF53448">
    <property type="entry name" value="Nucleotide-diphospho-sugar transferases"/>
    <property type="match status" value="1"/>
</dbReference>